<evidence type="ECO:0000313" key="5">
    <source>
        <dbReference type="Proteomes" id="UP000299211"/>
    </source>
</evidence>
<protein>
    <recommendedName>
        <fullName evidence="2">Transposase IS701-like DDE domain-containing protein</fullName>
    </recommendedName>
</protein>
<feature type="domain" description="Transposase IS701-like DDE" evidence="2">
    <location>
        <begin position="3"/>
        <end position="76"/>
    </location>
</feature>
<dbReference type="AlphaFoldDB" id="A0A4D4ME34"/>
<reference evidence="3 6" key="2">
    <citation type="submission" date="2019-04" db="EMBL/GenBank/DDBJ databases">
        <title>Draft genome sequences of Streptomyces avermitilis NBRC 14893.</title>
        <authorList>
            <person name="Komaki H."/>
            <person name="Tamura T."/>
            <person name="Hosoyama A."/>
        </authorList>
    </citation>
    <scope>NUCLEOTIDE SEQUENCE [LARGE SCALE GENOMIC DNA]</scope>
    <source>
        <strain evidence="3 6">NBRC 14893</strain>
    </source>
</reference>
<evidence type="ECO:0000313" key="3">
    <source>
        <dbReference type="EMBL" id="GDY70221.1"/>
    </source>
</evidence>
<dbReference type="EMBL" id="BJHX01000004">
    <property type="protein sequence ID" value="GDY70221.1"/>
    <property type="molecule type" value="Genomic_DNA"/>
</dbReference>
<evidence type="ECO:0000313" key="6">
    <source>
        <dbReference type="Proteomes" id="UP000302139"/>
    </source>
</evidence>
<feature type="region of interest" description="Disordered" evidence="1">
    <location>
        <begin position="83"/>
        <end position="115"/>
    </location>
</feature>
<dbReference type="InterPro" id="IPR038721">
    <property type="entry name" value="IS701-like_DDE_dom"/>
</dbReference>
<reference evidence="4 5" key="1">
    <citation type="submission" date="2019-04" db="EMBL/GenBank/DDBJ databases">
        <title>Draft genome sequences of Streptomyces avermitilis ATCC 31267.</title>
        <authorList>
            <person name="Komaki H."/>
            <person name="Tamura T."/>
            <person name="Hosoyama A."/>
        </authorList>
    </citation>
    <scope>NUCLEOTIDE SEQUENCE [LARGE SCALE GENOMIC DNA]</scope>
    <source>
        <strain evidence="4 5">ATCC 31267</strain>
    </source>
</reference>
<dbReference type="Proteomes" id="UP000299211">
    <property type="component" value="Unassembled WGS sequence"/>
</dbReference>
<comment type="caution">
    <text evidence="3">The sequence shown here is derived from an EMBL/GenBank/DDBJ whole genome shotgun (WGS) entry which is preliminary data.</text>
</comment>
<sequence>MPRRADALFELSDALLRAEGPARALVELALASEHRRSHGSLYAALNQGDLDAYRFRRAMAARSLPRGPGGRIVLAVGCPPGCGQTPGAATPATPTADARTPTRWCRAGPTPSSPP</sequence>
<feature type="compositionally biased region" description="Low complexity" evidence="1">
    <location>
        <begin position="83"/>
        <end position="102"/>
    </location>
</feature>
<name>A0A4D4ME34_STRAX</name>
<dbReference type="EMBL" id="BJHY01000003">
    <property type="protein sequence ID" value="GDY80527.1"/>
    <property type="molecule type" value="Genomic_DNA"/>
</dbReference>
<evidence type="ECO:0000256" key="1">
    <source>
        <dbReference type="SAM" id="MobiDB-lite"/>
    </source>
</evidence>
<proteinExistence type="predicted"/>
<dbReference type="Pfam" id="PF13546">
    <property type="entry name" value="DDE_5"/>
    <property type="match status" value="1"/>
</dbReference>
<dbReference type="RefSeq" id="WP_078936773.1">
    <property type="nucleotide sequence ID" value="NZ_BAABTN010000108.1"/>
</dbReference>
<gene>
    <name evidence="3" type="ORF">SAV14893_096140</name>
    <name evidence="4" type="ORF">SAV31267_100120</name>
</gene>
<evidence type="ECO:0000313" key="4">
    <source>
        <dbReference type="EMBL" id="GDY80527.1"/>
    </source>
</evidence>
<evidence type="ECO:0000259" key="2">
    <source>
        <dbReference type="Pfam" id="PF13546"/>
    </source>
</evidence>
<accession>A0A4D4ME34</accession>
<dbReference type="Proteomes" id="UP000302139">
    <property type="component" value="Unassembled WGS sequence"/>
</dbReference>
<organism evidence="3 6">
    <name type="scientific">Streptomyces avermitilis</name>
    <dbReference type="NCBI Taxonomy" id="33903"/>
    <lineage>
        <taxon>Bacteria</taxon>
        <taxon>Bacillati</taxon>
        <taxon>Actinomycetota</taxon>
        <taxon>Actinomycetes</taxon>
        <taxon>Kitasatosporales</taxon>
        <taxon>Streptomycetaceae</taxon>
        <taxon>Streptomyces</taxon>
    </lineage>
</organism>